<dbReference type="SUPFAM" id="SSF56935">
    <property type="entry name" value="Porins"/>
    <property type="match status" value="1"/>
</dbReference>
<keyword evidence="4 10" id="KW-0812">Transmembrane</keyword>
<keyword evidence="2 10" id="KW-0813">Transport</keyword>
<organism evidence="15 16">
    <name type="scientific">Sphingobacterium bambusae</name>
    <dbReference type="NCBI Taxonomy" id="662858"/>
    <lineage>
        <taxon>Bacteria</taxon>
        <taxon>Pseudomonadati</taxon>
        <taxon>Bacteroidota</taxon>
        <taxon>Sphingobacteriia</taxon>
        <taxon>Sphingobacteriales</taxon>
        <taxon>Sphingobacteriaceae</taxon>
        <taxon>Sphingobacterium</taxon>
    </lineage>
</organism>
<evidence type="ECO:0000259" key="14">
    <source>
        <dbReference type="Pfam" id="PF07715"/>
    </source>
</evidence>
<keyword evidence="6 11" id="KW-0798">TonB box</keyword>
<dbReference type="EMBL" id="JBHUPB010000008">
    <property type="protein sequence ID" value="MFD2968431.1"/>
    <property type="molecule type" value="Genomic_DNA"/>
</dbReference>
<evidence type="ECO:0000313" key="15">
    <source>
        <dbReference type="EMBL" id="MFD2968431.1"/>
    </source>
</evidence>
<evidence type="ECO:0000256" key="5">
    <source>
        <dbReference type="ARBA" id="ARBA00022729"/>
    </source>
</evidence>
<evidence type="ECO:0000256" key="4">
    <source>
        <dbReference type="ARBA" id="ARBA00022692"/>
    </source>
</evidence>
<dbReference type="PANTHER" id="PTHR30069:SF29">
    <property type="entry name" value="HEMOGLOBIN AND HEMOGLOBIN-HAPTOGLOBIN-BINDING PROTEIN 1-RELATED"/>
    <property type="match status" value="1"/>
</dbReference>
<dbReference type="RefSeq" id="WP_320185583.1">
    <property type="nucleotide sequence ID" value="NZ_CP138332.1"/>
</dbReference>
<name>A0ABW6BJM1_9SPHI</name>
<feature type="domain" description="TonB-dependent receptor plug" evidence="14">
    <location>
        <begin position="57"/>
        <end position="161"/>
    </location>
</feature>
<dbReference type="InterPro" id="IPR037066">
    <property type="entry name" value="Plug_dom_sf"/>
</dbReference>
<dbReference type="Gene3D" id="2.170.130.10">
    <property type="entry name" value="TonB-dependent receptor, plug domain"/>
    <property type="match status" value="1"/>
</dbReference>
<evidence type="ECO:0000256" key="12">
    <source>
        <dbReference type="SAM" id="MobiDB-lite"/>
    </source>
</evidence>
<keyword evidence="8 15" id="KW-0675">Receptor</keyword>
<keyword evidence="9 10" id="KW-0998">Cell outer membrane</keyword>
<evidence type="ECO:0000256" key="6">
    <source>
        <dbReference type="ARBA" id="ARBA00023077"/>
    </source>
</evidence>
<accession>A0ABW6BJM1</accession>
<feature type="region of interest" description="Disordered" evidence="12">
    <location>
        <begin position="258"/>
        <end position="281"/>
    </location>
</feature>
<evidence type="ECO:0000256" key="9">
    <source>
        <dbReference type="ARBA" id="ARBA00023237"/>
    </source>
</evidence>
<keyword evidence="7 10" id="KW-0472">Membrane</keyword>
<evidence type="ECO:0000259" key="13">
    <source>
        <dbReference type="Pfam" id="PF00593"/>
    </source>
</evidence>
<dbReference type="Pfam" id="PF00593">
    <property type="entry name" value="TonB_dep_Rec_b-barrel"/>
    <property type="match status" value="1"/>
</dbReference>
<dbReference type="InterPro" id="IPR000531">
    <property type="entry name" value="Beta-barrel_TonB"/>
</dbReference>
<evidence type="ECO:0000256" key="11">
    <source>
        <dbReference type="RuleBase" id="RU003357"/>
    </source>
</evidence>
<dbReference type="Proteomes" id="UP001597525">
    <property type="component" value="Unassembled WGS sequence"/>
</dbReference>
<evidence type="ECO:0000256" key="2">
    <source>
        <dbReference type="ARBA" id="ARBA00022448"/>
    </source>
</evidence>
<reference evidence="16" key="1">
    <citation type="journal article" date="2019" name="Int. J. Syst. Evol. Microbiol.">
        <title>The Global Catalogue of Microorganisms (GCM) 10K type strain sequencing project: providing services to taxonomists for standard genome sequencing and annotation.</title>
        <authorList>
            <consortium name="The Broad Institute Genomics Platform"/>
            <consortium name="The Broad Institute Genome Sequencing Center for Infectious Disease"/>
            <person name="Wu L."/>
            <person name="Ma J."/>
        </authorList>
    </citation>
    <scope>NUCLEOTIDE SEQUENCE [LARGE SCALE GENOMIC DNA]</scope>
    <source>
        <strain evidence="16">KCTC 22814</strain>
    </source>
</reference>
<dbReference type="Pfam" id="PF07715">
    <property type="entry name" value="Plug"/>
    <property type="match status" value="1"/>
</dbReference>
<dbReference type="PROSITE" id="PS52016">
    <property type="entry name" value="TONB_DEPENDENT_REC_3"/>
    <property type="match status" value="1"/>
</dbReference>
<sequence>MDKNYGNKMRHFPSIIALFCLLVGKSPLLHSQERQDTTALKPVSIQAYFREQPLLGLTASGQTIDAQQIQSQQTTTLLPSINTIAGLRMEERSPGSYRLAMRGSLIRSPFGIRNTKIYVGEFPLTDAGGNTYLNLIDPAAIASVNILKGSDGSLYGANSGGIIRIEPKGFGNPATKHELLLSSGSYGLFQEQLSWQQKIADNYSFSFDQSFTRSDGYRENTALNKKTFQTAHQWNYSTDNSLQLFLLYANLGYRTPGGLTETQMQENPRQARPAGGPNPGAAEQQAGIYNKTFYGGLAHRAKISNKLSHSVSIFGSNTDLENPFITNYEIRSERNLGLRTFFSFVEEKNEAFTWQMQLGFEGQKGWNSIRNFDNVGGRATTMQYNDDLDNLQTSFFYRASATILNNLNVEASLGLNRSSIDFTRLYPIADVGNGNIDFGNIWMPRVAASYRLHDQFAFRGSISRGYSAPTLAEVRSSDNSINLDLEAETGTNYELGFRWESSNRRFVADAAYYIYRMNNGIVRQQRNDGAEFYVNAGEMNQKGIEASLLAYLIQPSTSGFIRSLSYQTALTRNFYIFGNYVNGEDDFSGNDITAVPDWTVANTLNLQFPSAVFLHIFHHYVSDMPLNDANTVFANKYNLMQAKAGINIPLQKPVSLQLFVGADNILNERYSLGNDINAFGNRFFNPAPPRNYYAGVKVGF</sequence>
<gene>
    <name evidence="15" type="ORF">ACFS7Y_13610</name>
</gene>
<keyword evidence="16" id="KW-1185">Reference proteome</keyword>
<proteinExistence type="inferred from homology"/>
<evidence type="ECO:0000256" key="3">
    <source>
        <dbReference type="ARBA" id="ARBA00022452"/>
    </source>
</evidence>
<keyword evidence="5" id="KW-0732">Signal</keyword>
<feature type="domain" description="TonB-dependent receptor-like beta-barrel" evidence="13">
    <location>
        <begin position="202"/>
        <end position="665"/>
    </location>
</feature>
<evidence type="ECO:0000256" key="8">
    <source>
        <dbReference type="ARBA" id="ARBA00023170"/>
    </source>
</evidence>
<dbReference type="InterPro" id="IPR039426">
    <property type="entry name" value="TonB-dep_rcpt-like"/>
</dbReference>
<dbReference type="Gene3D" id="2.40.170.20">
    <property type="entry name" value="TonB-dependent receptor, beta-barrel domain"/>
    <property type="match status" value="1"/>
</dbReference>
<comment type="caution">
    <text evidence="15">The sequence shown here is derived from an EMBL/GenBank/DDBJ whole genome shotgun (WGS) entry which is preliminary data.</text>
</comment>
<evidence type="ECO:0000256" key="7">
    <source>
        <dbReference type="ARBA" id="ARBA00023136"/>
    </source>
</evidence>
<dbReference type="InterPro" id="IPR036942">
    <property type="entry name" value="Beta-barrel_TonB_sf"/>
</dbReference>
<keyword evidence="3 10" id="KW-1134">Transmembrane beta strand</keyword>
<evidence type="ECO:0000313" key="16">
    <source>
        <dbReference type="Proteomes" id="UP001597525"/>
    </source>
</evidence>
<protein>
    <submittedName>
        <fullName evidence="15">TonB-dependent receptor</fullName>
    </submittedName>
</protein>
<feature type="compositionally biased region" description="Low complexity" evidence="12">
    <location>
        <begin position="268"/>
        <end position="281"/>
    </location>
</feature>
<comment type="subcellular location">
    <subcellularLocation>
        <location evidence="1 10">Cell outer membrane</location>
        <topology evidence="1 10">Multi-pass membrane protein</topology>
    </subcellularLocation>
</comment>
<dbReference type="PANTHER" id="PTHR30069">
    <property type="entry name" value="TONB-DEPENDENT OUTER MEMBRANE RECEPTOR"/>
    <property type="match status" value="1"/>
</dbReference>
<evidence type="ECO:0000256" key="10">
    <source>
        <dbReference type="PROSITE-ProRule" id="PRU01360"/>
    </source>
</evidence>
<dbReference type="InterPro" id="IPR012910">
    <property type="entry name" value="Plug_dom"/>
</dbReference>
<evidence type="ECO:0000256" key="1">
    <source>
        <dbReference type="ARBA" id="ARBA00004571"/>
    </source>
</evidence>
<comment type="similarity">
    <text evidence="10 11">Belongs to the TonB-dependent receptor family.</text>
</comment>